<evidence type="ECO:0000313" key="6">
    <source>
        <dbReference type="EMBL" id="KPL70802.1"/>
    </source>
</evidence>
<dbReference type="GO" id="GO:0140098">
    <property type="term" value="F:catalytic activity, acting on RNA"/>
    <property type="evidence" value="ECO:0007669"/>
    <property type="project" value="UniProtKB-ARBA"/>
</dbReference>
<gene>
    <name evidence="6" type="ORF">AC812_16800</name>
</gene>
<dbReference type="STRING" id="360411.AC812_16800"/>
<dbReference type="PANTHER" id="PTHR21600:SF87">
    <property type="entry name" value="RNA PSEUDOURIDYLATE SYNTHASE DOMAIN-CONTAINING PROTEIN 1"/>
    <property type="match status" value="1"/>
</dbReference>
<evidence type="ECO:0000256" key="3">
    <source>
        <dbReference type="ARBA" id="ARBA00031870"/>
    </source>
</evidence>
<dbReference type="CDD" id="cd02869">
    <property type="entry name" value="PseudoU_synth_RluA_like"/>
    <property type="match status" value="1"/>
</dbReference>
<accession>A0A0N8GKW1</accession>
<proteinExistence type="inferred from homology"/>
<feature type="domain" description="Pseudouridine synthase RsuA/RluA-like" evidence="5">
    <location>
        <begin position="15"/>
        <end position="163"/>
    </location>
</feature>
<dbReference type="InterPro" id="IPR020103">
    <property type="entry name" value="PsdUridine_synth_cat_dom_sf"/>
</dbReference>
<dbReference type="GO" id="GO:0009982">
    <property type="term" value="F:pseudouridine synthase activity"/>
    <property type="evidence" value="ECO:0007669"/>
    <property type="project" value="InterPro"/>
</dbReference>
<name>A0A0N8GKW1_9CHLR</name>
<dbReference type="RefSeq" id="WP_061916921.1">
    <property type="nucleotide sequence ID" value="NZ_DF967971.1"/>
</dbReference>
<evidence type="ECO:0000256" key="2">
    <source>
        <dbReference type="ARBA" id="ARBA00010876"/>
    </source>
</evidence>
<keyword evidence="7" id="KW-1185">Reference proteome</keyword>
<dbReference type="InterPro" id="IPR050188">
    <property type="entry name" value="RluA_PseudoU_synthase"/>
</dbReference>
<dbReference type="OrthoDB" id="9773999at2"/>
<dbReference type="InterPro" id="IPR006145">
    <property type="entry name" value="PsdUridine_synth_RsuA/RluA"/>
</dbReference>
<dbReference type="SUPFAM" id="SSF55120">
    <property type="entry name" value="Pseudouridine synthase"/>
    <property type="match status" value="1"/>
</dbReference>
<evidence type="ECO:0000313" key="7">
    <source>
        <dbReference type="Proteomes" id="UP000050514"/>
    </source>
</evidence>
<dbReference type="Pfam" id="PF00849">
    <property type="entry name" value="PseudoU_synth_2"/>
    <property type="match status" value="1"/>
</dbReference>
<dbReference type="PANTHER" id="PTHR21600">
    <property type="entry name" value="MITOCHONDRIAL RNA PSEUDOURIDINE SYNTHASE"/>
    <property type="match status" value="1"/>
</dbReference>
<dbReference type="GO" id="GO:0000455">
    <property type="term" value="P:enzyme-directed rRNA pseudouridine synthesis"/>
    <property type="evidence" value="ECO:0007669"/>
    <property type="project" value="TreeGrafter"/>
</dbReference>
<comment type="caution">
    <text evidence="6">The sequence shown here is derived from an EMBL/GenBank/DDBJ whole genome shotgun (WGS) entry which is preliminary data.</text>
</comment>
<dbReference type="AlphaFoldDB" id="A0A0N8GKW1"/>
<dbReference type="Proteomes" id="UP000050514">
    <property type="component" value="Unassembled WGS sequence"/>
</dbReference>
<dbReference type="EMBL" id="LGHJ01000029">
    <property type="protein sequence ID" value="KPL70802.1"/>
    <property type="molecule type" value="Genomic_DNA"/>
</dbReference>
<dbReference type="Gene3D" id="3.30.2350.10">
    <property type="entry name" value="Pseudouridine synthase"/>
    <property type="match status" value="1"/>
</dbReference>
<evidence type="ECO:0000259" key="5">
    <source>
        <dbReference type="Pfam" id="PF00849"/>
    </source>
</evidence>
<organism evidence="6 7">
    <name type="scientific">Bellilinea caldifistulae</name>
    <dbReference type="NCBI Taxonomy" id="360411"/>
    <lineage>
        <taxon>Bacteria</taxon>
        <taxon>Bacillati</taxon>
        <taxon>Chloroflexota</taxon>
        <taxon>Anaerolineae</taxon>
        <taxon>Anaerolineales</taxon>
        <taxon>Anaerolineaceae</taxon>
        <taxon>Bellilinea</taxon>
    </lineage>
</organism>
<evidence type="ECO:0000256" key="4">
    <source>
        <dbReference type="ARBA" id="ARBA00033164"/>
    </source>
</evidence>
<protein>
    <recommendedName>
        <fullName evidence="3">RNA pseudouridylate synthase</fullName>
    </recommendedName>
    <alternativeName>
        <fullName evidence="4">RNA-uridine isomerase</fullName>
    </alternativeName>
</protein>
<comment type="catalytic activity">
    <reaction evidence="1">
        <text>a uridine in RNA = a pseudouridine in RNA</text>
        <dbReference type="Rhea" id="RHEA:48348"/>
        <dbReference type="Rhea" id="RHEA-COMP:12068"/>
        <dbReference type="Rhea" id="RHEA-COMP:12069"/>
        <dbReference type="ChEBI" id="CHEBI:65314"/>
        <dbReference type="ChEBI" id="CHEBI:65315"/>
    </reaction>
</comment>
<dbReference type="GO" id="GO:0003723">
    <property type="term" value="F:RNA binding"/>
    <property type="evidence" value="ECO:0007669"/>
    <property type="project" value="InterPro"/>
</dbReference>
<dbReference type="PROSITE" id="PS01129">
    <property type="entry name" value="PSI_RLU"/>
    <property type="match status" value="1"/>
</dbReference>
<comment type="similarity">
    <text evidence="2">Belongs to the pseudouridine synthase RluA family.</text>
</comment>
<dbReference type="InterPro" id="IPR006224">
    <property type="entry name" value="PsdUridine_synth_RluA-like_CS"/>
</dbReference>
<sequence length="247" mass="28543">MLPKNEIILLYADEYLLVVNKPAGLRVIPDGYHRDLPNLYHLLMDKFGKLWVVHRLDRETSGAILIARNADTHRHLNQQFQNRLIKKTYHLLAMGHQITEPLKITYPLRVNGDRAHRTVIDFQKGKPASTFVNQVESLQKDILLLEAEPKTGYTHQIRAHLAAAGYWLLNDPLYFPYNHPPGHADSHPHLPPNYRHIGQSLPIRRIALHSWKIEFFHSVLQRTLQIIAPYPDDFECTITQLQNEGGS</sequence>
<reference evidence="6 7" key="1">
    <citation type="submission" date="2015-07" db="EMBL/GenBank/DDBJ databases">
        <title>Draft genome of Bellilinea caldifistulae DSM 17877.</title>
        <authorList>
            <person name="Hemp J."/>
            <person name="Ward L.M."/>
            <person name="Pace L.A."/>
            <person name="Fischer W.W."/>
        </authorList>
    </citation>
    <scope>NUCLEOTIDE SEQUENCE [LARGE SCALE GENOMIC DNA]</scope>
    <source>
        <strain evidence="6 7">GOMI-1</strain>
    </source>
</reference>
<evidence type="ECO:0000256" key="1">
    <source>
        <dbReference type="ARBA" id="ARBA00000073"/>
    </source>
</evidence>